<keyword evidence="7 12" id="KW-0694">RNA-binding</keyword>
<dbReference type="NCBIfam" id="TIGR01865">
    <property type="entry name" value="cas_Csn1"/>
    <property type="match status" value="1"/>
</dbReference>
<dbReference type="InterPro" id="IPR041383">
    <property type="entry name" value="RuvC_III"/>
</dbReference>
<dbReference type="PROSITE" id="PS51749">
    <property type="entry name" value="HNH_CAS9"/>
    <property type="match status" value="1"/>
</dbReference>
<dbReference type="InterPro" id="IPR003615">
    <property type="entry name" value="HNH_nuc"/>
</dbReference>
<keyword evidence="5 12" id="KW-0378">Hydrolase</keyword>
<protein>
    <recommendedName>
        <fullName evidence="12">CRISPR-associated endonuclease Cas9</fullName>
        <ecNumber evidence="12">3.1.-.-</ecNumber>
    </recommendedName>
</protein>
<evidence type="ECO:0000256" key="12">
    <source>
        <dbReference type="HAMAP-Rule" id="MF_01480"/>
    </source>
</evidence>
<evidence type="ECO:0000256" key="8">
    <source>
        <dbReference type="ARBA" id="ARBA00023118"/>
    </source>
</evidence>
<feature type="coiled-coil region" evidence="13">
    <location>
        <begin position="572"/>
        <end position="606"/>
    </location>
</feature>
<dbReference type="GO" id="GO:0004519">
    <property type="term" value="F:endonuclease activity"/>
    <property type="evidence" value="ECO:0007669"/>
    <property type="project" value="UniProtKB-KW"/>
</dbReference>
<evidence type="ECO:0000256" key="10">
    <source>
        <dbReference type="ARBA" id="ARBA00023211"/>
    </source>
</evidence>
<dbReference type="InterPro" id="IPR033114">
    <property type="entry name" value="HNH_CAS9"/>
</dbReference>
<comment type="subunit">
    <text evidence="11 12">Monomer. Binds crRNA and tracrRNA.</text>
</comment>
<evidence type="ECO:0000256" key="3">
    <source>
        <dbReference type="ARBA" id="ARBA00022723"/>
    </source>
</evidence>
<gene>
    <name evidence="12 15" type="primary">cas9</name>
    <name evidence="15" type="ORF">MG292_09990</name>
</gene>
<feature type="active site" description="For RuvC-like nuclease domain" evidence="12">
    <location>
        <position position="8"/>
    </location>
</feature>
<evidence type="ECO:0000259" key="14">
    <source>
        <dbReference type="PROSITE" id="PS51749"/>
    </source>
</evidence>
<evidence type="ECO:0000256" key="4">
    <source>
        <dbReference type="ARBA" id="ARBA00022759"/>
    </source>
</evidence>
<dbReference type="EC" id="3.1.-.-" evidence="12"/>
<keyword evidence="16" id="KW-1185">Reference proteome</keyword>
<dbReference type="InterPro" id="IPR028629">
    <property type="entry name" value="Cas9"/>
</dbReference>
<keyword evidence="4 12" id="KW-0255">Endonuclease</keyword>
<keyword evidence="9 12" id="KW-0238">DNA-binding</keyword>
<dbReference type="InterPro" id="IPR036397">
    <property type="entry name" value="RNaseH_sf"/>
</dbReference>
<evidence type="ECO:0000256" key="1">
    <source>
        <dbReference type="ARBA" id="ARBA00001946"/>
    </source>
</evidence>
<evidence type="ECO:0000313" key="15">
    <source>
        <dbReference type="EMBL" id="WGK94399.1"/>
    </source>
</evidence>
<feature type="domain" description="HNH Cas9-type" evidence="14">
    <location>
        <begin position="575"/>
        <end position="729"/>
    </location>
</feature>
<dbReference type="Gene3D" id="3.30.420.10">
    <property type="entry name" value="Ribonuclease H-like superfamily/Ribonuclease H"/>
    <property type="match status" value="3"/>
</dbReference>
<keyword evidence="13" id="KW-0175">Coiled coil</keyword>
<keyword evidence="3" id="KW-0479">Metal-binding</keyword>
<evidence type="ECO:0000256" key="7">
    <source>
        <dbReference type="ARBA" id="ARBA00022884"/>
    </source>
</evidence>
<sequence>MTKILGLDLGTNSIGWALIDDAQNKILDVGSRIFPMGVENLGEGVGREISKNAGRTRARGVRRQFFRRKLRKKVLLKALSENKMCPMVASDFEDWKKTKELPSDKLANWFALNPYELRQKALNETLSLEEIGRILYHLIQRRGFLSNSRKGGNDDGAIFKGNPKEGKIGITETQESIQDKTLGSYLFEIYPKENQPFQDGLERIRNRYTTRKMYVDEFELIWDKQAQYHSELTYELKTKFGGRKLDGYKEDGILFHQRPLRSQKHLVGNCSFETTKTKCPISAIPFEQFRVWQWVNTVEYNGKKITQDEKKKIAEFLYANEKPDFKKIRKVIGKESAEFKFNYKDDDKIVGTHTISNLSSKKYFGKKWFEFTEKEQEDIWHVLYFFDSKSNLKKYALEEWNFTEEQAEAISKFNVKDGYASLSRKAISNILPFLKLGFTYDVAVVLGGIKNVLGADWEKLSDEKRNFLIDNVEGIVRSKNKGGFIETIKDILRNDYNISEHQLRRLYHHSATIDVTELVEKLPLGKDADKEIQQIKNPIVITALFELRKLVNELIDEHGKIDEIKVEMARDLKISKSQRSKIRKEQNRLERENDRVKARLLEEGQRITHDNILLYKLWEECKRTCPYTGKPISVTQLFSGEVQIEHIHPWSRSLNDSFSNKTLCFADENRKKGNKTPFEFYGNDEANWAAIKERALKLFSFTKEYPDSYNKFKRFVKQSFDDDFSSRQLNDTRYISKEAKNYLSKICKNVMVSPGQATSNLRQKWGLNHILNDENAKTREDHRHHAIDALVMACTKLSYVQELSKWNRYNKTYEMKNFPLPWENFNYDAEKAVEKILVSHKRVANDITIRTKTVEKNGKKHTNLGVAARGQLHLETVYGQNKNCKSDEYVYRVDINNLSFSQLTSIVDLNLKQVILNKIFKKLELTEIEFFNMMNSKVKNLDKNQQKRIKEKIDKILKETSFFMPNEGKRYARLNKVEPSDIERVPVPIKKVRIKKVLGKAERVNDKINQFVDPNKNHHVLIYKDEKGNLKEDVVTFWTVVERKRTGQAAYQLPVDGKEIVTTLHINDMFLLGLNEDEINWENPDYEMLKEHLYRVQKLSSKFYEFRQSSQASIQNNFQPFYIRIQSFGDGKTGWDTFNPIKVKISVTGKIQKL</sequence>
<evidence type="ECO:0000256" key="2">
    <source>
        <dbReference type="ARBA" id="ARBA00022722"/>
    </source>
</evidence>
<evidence type="ECO:0000256" key="6">
    <source>
        <dbReference type="ARBA" id="ARBA00022842"/>
    </source>
</evidence>
<keyword evidence="2 12" id="KW-0540">Nuclease</keyword>
<reference evidence="15 16" key="1">
    <citation type="submission" date="2023-06" db="EMBL/GenBank/DDBJ databases">
        <title>Complete Genome Sequence of Flavobacterium keumense K3R-10.</title>
        <authorList>
            <person name="Jeong H."/>
            <person name="Jhang S.Y."/>
            <person name="Kim J.N."/>
        </authorList>
    </citation>
    <scope>NUCLEOTIDE SEQUENCE [LARGE SCALE GENOMIC DNA]</scope>
    <source>
        <strain evidence="15 16">K3R-10</strain>
    </source>
</reference>
<evidence type="ECO:0000256" key="11">
    <source>
        <dbReference type="ARBA" id="ARBA00046380"/>
    </source>
</evidence>
<proteinExistence type="inferred from homology"/>
<accession>A0ABY8N4U0</accession>
<comment type="caution">
    <text evidence="12">Lacks conserved residue(s) required for the propagation of feature annotation.</text>
</comment>
<dbReference type="Proteomes" id="UP001232117">
    <property type="component" value="Chromosome"/>
</dbReference>
<keyword evidence="8 12" id="KW-0051">Antiviral defense</keyword>
<comment type="cofactor">
    <cofactor evidence="1">
        <name>Mg(2+)</name>
        <dbReference type="ChEBI" id="CHEBI:18420"/>
    </cofactor>
</comment>
<organism evidence="15 16">
    <name type="scientific">Flavobacterium keumense</name>
    <dbReference type="NCBI Taxonomy" id="1306518"/>
    <lineage>
        <taxon>Bacteria</taxon>
        <taxon>Pseudomonadati</taxon>
        <taxon>Bacteroidota</taxon>
        <taxon>Flavobacteriia</taxon>
        <taxon>Flavobacteriales</taxon>
        <taxon>Flavobacteriaceae</taxon>
        <taxon>Flavobacterium</taxon>
    </lineage>
</organism>
<dbReference type="Pfam" id="PF13395">
    <property type="entry name" value="HNH_4"/>
    <property type="match status" value="1"/>
</dbReference>
<dbReference type="Pfam" id="PF18541">
    <property type="entry name" value="RuvC_III"/>
    <property type="match status" value="1"/>
</dbReference>
<keyword evidence="10" id="KW-0464">Manganese</keyword>
<dbReference type="EMBL" id="CP092332">
    <property type="protein sequence ID" value="WGK94399.1"/>
    <property type="molecule type" value="Genomic_DNA"/>
</dbReference>
<comment type="domain">
    <text evidence="12">Has 2 endonuclease domains. The discontinuous RuvC-like domain cleaves the target DNA noncomplementary to crRNA while the HNH nuclease domain cleaves the target DNA complementary to crRNA.</text>
</comment>
<evidence type="ECO:0000256" key="13">
    <source>
        <dbReference type="SAM" id="Coils"/>
    </source>
</evidence>
<keyword evidence="6" id="KW-0460">Magnesium</keyword>
<comment type="similarity">
    <text evidence="12">Belongs to the CRISPR-associated Cas9 family.</text>
</comment>
<dbReference type="HAMAP" id="MF_01480">
    <property type="entry name" value="Cas9"/>
    <property type="match status" value="1"/>
</dbReference>
<evidence type="ECO:0000313" key="16">
    <source>
        <dbReference type="Proteomes" id="UP001232117"/>
    </source>
</evidence>
<name>A0ABY8N4U0_9FLAO</name>
<feature type="active site" description="Proton acceptor for HNH nuclease domain" evidence="12">
    <location>
        <position position="646"/>
    </location>
</feature>
<evidence type="ECO:0000256" key="5">
    <source>
        <dbReference type="ARBA" id="ARBA00022801"/>
    </source>
</evidence>
<evidence type="ECO:0000256" key="9">
    <source>
        <dbReference type="ARBA" id="ARBA00023125"/>
    </source>
</evidence>
<dbReference type="RefSeq" id="WP_264532874.1">
    <property type="nucleotide sequence ID" value="NZ_CP092332.1"/>
</dbReference>
<comment type="function">
    <text evidence="12">CRISPR (clustered regularly interspaced short palindromic repeat) is an adaptive immune system that provides protection against mobile genetic elements (viruses, transposable elements and conjugative plasmids). CRISPR clusters contain spacers, sequences complementary to antecedent mobile elements, and target invading nucleic acids. CRISPR clusters are transcribed and processed into CRISPR RNA (crRNA). In type II CRISPR systems correct processing of pre-crRNA requires a trans-encoded small RNA (tracrRNA), endogenous ribonuclease 3 (rnc) and this protein. The tracrRNA serves as a guide for ribonuclease 3-aided processing of pre-crRNA. Subsequently Cas9/crRNA/tracrRNA endonucleolytically cleaves linear or circular dsDNA target complementary to the spacer; Cas9 is inactive in the absence of the 2 guide RNAs (gRNA). Cas9 recognizes the protospacer adjacent motif (PAM) in the CRISPR repeat sequences to help distinguish self versus nonself, as targets within the bacterial CRISPR locus do not have PAMs. PAM recognition is also required for catalytic activity.</text>
</comment>